<evidence type="ECO:0000259" key="2">
    <source>
        <dbReference type="Pfam" id="PF14478"/>
    </source>
</evidence>
<dbReference type="EMBL" id="FMZB01000011">
    <property type="protein sequence ID" value="SDD46542.1"/>
    <property type="molecule type" value="Genomic_DNA"/>
</dbReference>
<accession>A0A1G6UZ04</accession>
<feature type="domain" description="Transcobalamin-like C-terminal" evidence="2">
    <location>
        <begin position="63"/>
        <end position="128"/>
    </location>
</feature>
<dbReference type="STRING" id="361279.SAMN05421663_11162"/>
<sequence>MKKALHMLSALLLAAGILAGCGTTEEPKQKNQQAEQKTEQQVTVTLTEDGKEISSKVVSFEEGDSLMDVMKENFDVEDDGGMITSINGHSQDKGKNKYWLYTVNGEMAEVGAADLELSEGDDIAFNLQAS</sequence>
<proteinExistence type="predicted"/>
<evidence type="ECO:0000313" key="3">
    <source>
        <dbReference type="EMBL" id="SDD46542.1"/>
    </source>
</evidence>
<dbReference type="Pfam" id="PF14478">
    <property type="entry name" value="DUF4430"/>
    <property type="match status" value="1"/>
</dbReference>
<evidence type="ECO:0000256" key="1">
    <source>
        <dbReference type="SAM" id="SignalP"/>
    </source>
</evidence>
<evidence type="ECO:0000313" key="4">
    <source>
        <dbReference type="Proteomes" id="UP000198666"/>
    </source>
</evidence>
<keyword evidence="1" id="KW-0732">Signal</keyword>
<dbReference type="OrthoDB" id="2870483at2"/>
<feature type="signal peptide" evidence="1">
    <location>
        <begin position="1"/>
        <end position="19"/>
    </location>
</feature>
<dbReference type="RefSeq" id="WP_093728322.1">
    <property type="nucleotide sequence ID" value="NZ_FMZB01000011.1"/>
</dbReference>
<protein>
    <recommendedName>
        <fullName evidence="2">Transcobalamin-like C-terminal domain-containing protein</fullName>
    </recommendedName>
</protein>
<organism evidence="3 4">
    <name type="scientific">Terribacillus halophilus</name>
    <dbReference type="NCBI Taxonomy" id="361279"/>
    <lineage>
        <taxon>Bacteria</taxon>
        <taxon>Bacillati</taxon>
        <taxon>Bacillota</taxon>
        <taxon>Bacilli</taxon>
        <taxon>Bacillales</taxon>
        <taxon>Bacillaceae</taxon>
        <taxon>Terribacillus</taxon>
    </lineage>
</organism>
<keyword evidence="4" id="KW-1185">Reference proteome</keyword>
<feature type="chain" id="PRO_5038412554" description="Transcobalamin-like C-terminal domain-containing protein" evidence="1">
    <location>
        <begin position="20"/>
        <end position="130"/>
    </location>
</feature>
<reference evidence="4" key="1">
    <citation type="submission" date="2016-10" db="EMBL/GenBank/DDBJ databases">
        <authorList>
            <person name="Varghese N."/>
            <person name="Submissions S."/>
        </authorList>
    </citation>
    <scope>NUCLEOTIDE SEQUENCE [LARGE SCALE GENOMIC DNA]</scope>
    <source>
        <strain evidence="4">DSM 21620</strain>
    </source>
</reference>
<dbReference type="PROSITE" id="PS51257">
    <property type="entry name" value="PROKAR_LIPOPROTEIN"/>
    <property type="match status" value="1"/>
</dbReference>
<dbReference type="Gene3D" id="2.170.130.30">
    <property type="match status" value="1"/>
</dbReference>
<gene>
    <name evidence="3" type="ORF">SAMN05421663_11162</name>
</gene>
<name>A0A1G6UZ04_9BACI</name>
<dbReference type="AlphaFoldDB" id="A0A1G6UZ04"/>
<dbReference type="InterPro" id="IPR027954">
    <property type="entry name" value="Transcobalamin-like_C"/>
</dbReference>
<dbReference type="Proteomes" id="UP000198666">
    <property type="component" value="Unassembled WGS sequence"/>
</dbReference>